<reference evidence="2" key="1">
    <citation type="journal article" date="2019" name="Int. J. Syst. Evol. Microbiol.">
        <title>The Global Catalogue of Microorganisms (GCM) 10K type strain sequencing project: providing services to taxonomists for standard genome sequencing and annotation.</title>
        <authorList>
            <consortium name="The Broad Institute Genomics Platform"/>
            <consortium name="The Broad Institute Genome Sequencing Center for Infectious Disease"/>
            <person name="Wu L."/>
            <person name="Ma J."/>
        </authorList>
    </citation>
    <scope>NUCLEOTIDE SEQUENCE [LARGE SCALE GENOMIC DNA]</scope>
    <source>
        <strain evidence="2">TISTR 2466</strain>
    </source>
</reference>
<dbReference type="EMBL" id="JBHUMQ010000026">
    <property type="protein sequence ID" value="MFD2694249.1"/>
    <property type="molecule type" value="Genomic_DNA"/>
</dbReference>
<evidence type="ECO:0000313" key="2">
    <source>
        <dbReference type="Proteomes" id="UP001597399"/>
    </source>
</evidence>
<name>A0ABW5S4J4_9BACL</name>
<dbReference type="GO" id="GO:0004601">
    <property type="term" value="F:peroxidase activity"/>
    <property type="evidence" value="ECO:0007669"/>
    <property type="project" value="UniProtKB-KW"/>
</dbReference>
<dbReference type="RefSeq" id="WP_253057801.1">
    <property type="nucleotide sequence ID" value="NZ_JAMXWM010000001.1"/>
</dbReference>
<gene>
    <name evidence="1" type="ORF">ACFSUE_11510</name>
</gene>
<organism evidence="1 2">
    <name type="scientific">Sporolactobacillus shoreicorticis</name>
    <dbReference type="NCBI Taxonomy" id="1923877"/>
    <lineage>
        <taxon>Bacteria</taxon>
        <taxon>Bacillati</taxon>
        <taxon>Bacillota</taxon>
        <taxon>Bacilli</taxon>
        <taxon>Bacillales</taxon>
        <taxon>Sporolactobacillaceae</taxon>
        <taxon>Sporolactobacillus</taxon>
    </lineage>
</organism>
<dbReference type="PANTHER" id="PTHR34352:SF1">
    <property type="entry name" value="PROTEIN YHFA"/>
    <property type="match status" value="1"/>
</dbReference>
<sequence>MELIQPSETLELVHAHGNWSISQDSGFSPVQLIAASAAACSTYVFEKLLDERGIPYELKKVLFDYQLGVYYPNPVTRVDVQFFIKANARVRNEIEHVFYQIAENCPVIQSLHPRIKINESIIFD</sequence>
<keyword evidence="2" id="KW-1185">Reference proteome</keyword>
<accession>A0ABW5S4J4</accession>
<dbReference type="Proteomes" id="UP001597399">
    <property type="component" value="Unassembled WGS sequence"/>
</dbReference>
<dbReference type="PANTHER" id="PTHR34352">
    <property type="entry name" value="PROTEIN YHFA"/>
    <property type="match status" value="1"/>
</dbReference>
<dbReference type="EC" id="1.11.1.-" evidence="1"/>
<keyword evidence="1" id="KW-0575">Peroxidase</keyword>
<dbReference type="InterPro" id="IPR036102">
    <property type="entry name" value="OsmC/Ohrsf"/>
</dbReference>
<dbReference type="Pfam" id="PF02566">
    <property type="entry name" value="OsmC"/>
    <property type="match status" value="1"/>
</dbReference>
<comment type="caution">
    <text evidence="1">The sequence shown here is derived from an EMBL/GenBank/DDBJ whole genome shotgun (WGS) entry which is preliminary data.</text>
</comment>
<keyword evidence="1" id="KW-0560">Oxidoreductase</keyword>
<dbReference type="InterPro" id="IPR015946">
    <property type="entry name" value="KH_dom-like_a/b"/>
</dbReference>
<dbReference type="SUPFAM" id="SSF82784">
    <property type="entry name" value="OsmC-like"/>
    <property type="match status" value="1"/>
</dbReference>
<proteinExistence type="predicted"/>
<evidence type="ECO:0000313" key="1">
    <source>
        <dbReference type="EMBL" id="MFD2694249.1"/>
    </source>
</evidence>
<protein>
    <submittedName>
        <fullName evidence="1">OsmC family protein</fullName>
        <ecNumber evidence="1">1.11.1.-</ecNumber>
    </submittedName>
</protein>
<dbReference type="Gene3D" id="3.30.300.20">
    <property type="match status" value="1"/>
</dbReference>
<dbReference type="InterPro" id="IPR003718">
    <property type="entry name" value="OsmC/Ohr_fam"/>
</dbReference>